<keyword evidence="1" id="KW-0812">Transmembrane</keyword>
<dbReference type="PANTHER" id="PTHR19134:SF449">
    <property type="entry name" value="TYROSINE-PROTEIN PHOSPHATASE 1"/>
    <property type="match status" value="1"/>
</dbReference>
<sequence>MNNIAGYIMILWMLAYIHQAEAMNIHQFYTDVHLPRINISWSAMGRNIEYRLEARKINGLPISSLNTVREINTNQDFIVFDAEFGAEYNCSLYIKNGTATNYMYKNFTVFDTEPAPRPIQDKEPGSTGVKLLVLHVKDALYYHIVAHKMNPLKANRSNLPDPDSIPSESLRGFTTNSITYITLNISQSDMNETDSVYVIGNGKINGGVLNAKLDGYYSYAFFQRTFVEGRSAPISHPWTPILGPQGGPKRATEDDEVVIISISVLIGVIAFIIILVFCCYLKYSRNYAPKPVKKKRTDPVQRLSIDPAIPVTECDFYDHVAQMKFHNFKGFYEEYTNMEVPFKPTEEFRNPDNNSKNRFLNVPCYDHSRVPIEPRNDKNTYIHANFVPGFDTDKDYILTQAPLPETIKDFWSMVFDHNVETIVMIGQEFEKGHNVCAPYFPSKEGHSVTALYGKITLEHEHRTADYIIRTLIFTPLGSHNGPRRIKHFQFLSWPAVRITPCCPIVFLQFMRAVNKSITKSKVVHPLVIHGTTGTGRAGIYACIDTQLRRIRKQSDVNVYEAVLDVRSTRWDGVKTLDEYIFIHDTALEWILKKKIRDIDVEYLPHYIENINKSAPDELFTTEYNFLAATVVSATQKMDVANQPCNKSKNRYDTVKPFDNNRVKLTKLINTE</sequence>
<proteinExistence type="predicted"/>
<reference evidence="5" key="1">
    <citation type="submission" date="2021-01" db="UniProtKB">
        <authorList>
            <consortium name="EnsemblMetazoa"/>
        </authorList>
    </citation>
    <scope>IDENTIFICATION</scope>
</reference>
<dbReference type="RefSeq" id="XP_066935406.1">
    <property type="nucleotide sequence ID" value="XM_067079305.1"/>
</dbReference>
<evidence type="ECO:0000256" key="1">
    <source>
        <dbReference type="SAM" id="Phobius"/>
    </source>
</evidence>
<dbReference type="GO" id="GO:0004725">
    <property type="term" value="F:protein tyrosine phosphatase activity"/>
    <property type="evidence" value="ECO:0007669"/>
    <property type="project" value="InterPro"/>
</dbReference>
<dbReference type="AlphaFoldDB" id="A0A7M5X7P6"/>
<evidence type="ECO:0000259" key="4">
    <source>
        <dbReference type="PROSITE" id="PS50056"/>
    </source>
</evidence>
<evidence type="ECO:0000313" key="6">
    <source>
        <dbReference type="Proteomes" id="UP000594262"/>
    </source>
</evidence>
<feature type="domain" description="Tyrosine specific protein phosphatases" evidence="4">
    <location>
        <begin position="504"/>
        <end position="580"/>
    </location>
</feature>
<dbReference type="CDD" id="cd00047">
    <property type="entry name" value="PTPc"/>
    <property type="match status" value="1"/>
</dbReference>
<evidence type="ECO:0008006" key="7">
    <source>
        <dbReference type="Google" id="ProtNLM"/>
    </source>
</evidence>
<organism evidence="5 6">
    <name type="scientific">Clytia hemisphaerica</name>
    <dbReference type="NCBI Taxonomy" id="252671"/>
    <lineage>
        <taxon>Eukaryota</taxon>
        <taxon>Metazoa</taxon>
        <taxon>Cnidaria</taxon>
        <taxon>Hydrozoa</taxon>
        <taxon>Hydroidolina</taxon>
        <taxon>Leptothecata</taxon>
        <taxon>Obeliida</taxon>
        <taxon>Clytiidae</taxon>
        <taxon>Clytia</taxon>
    </lineage>
</organism>
<keyword evidence="1" id="KW-1133">Transmembrane helix</keyword>
<feature type="chain" id="PRO_5029907234" description="Tyrosine-protein phosphatase domain-containing protein" evidence="2">
    <location>
        <begin position="23"/>
        <end position="671"/>
    </location>
</feature>
<dbReference type="SUPFAM" id="SSF52799">
    <property type="entry name" value="(Phosphotyrosine protein) phosphatases II"/>
    <property type="match status" value="2"/>
</dbReference>
<dbReference type="Pfam" id="PF00102">
    <property type="entry name" value="Y_phosphatase"/>
    <property type="match status" value="1"/>
</dbReference>
<keyword evidence="2" id="KW-0732">Signal</keyword>
<dbReference type="Proteomes" id="UP000594262">
    <property type="component" value="Unplaced"/>
</dbReference>
<keyword evidence="1" id="KW-0472">Membrane</keyword>
<dbReference type="Gene3D" id="3.90.190.10">
    <property type="entry name" value="Protein tyrosine phosphatase superfamily"/>
    <property type="match status" value="2"/>
</dbReference>
<dbReference type="PROSITE" id="PS50056">
    <property type="entry name" value="TYR_PHOSPHATASE_2"/>
    <property type="match status" value="1"/>
</dbReference>
<dbReference type="SMART" id="SM00404">
    <property type="entry name" value="PTPc_motif"/>
    <property type="match status" value="1"/>
</dbReference>
<dbReference type="InterPro" id="IPR000242">
    <property type="entry name" value="PTP_cat"/>
</dbReference>
<evidence type="ECO:0000313" key="5">
    <source>
        <dbReference type="EnsemblMetazoa" id="CLYHEMP019008.1"/>
    </source>
</evidence>
<protein>
    <recommendedName>
        <fullName evidence="7">Tyrosine-protein phosphatase domain-containing protein</fullName>
    </recommendedName>
</protein>
<dbReference type="OrthoDB" id="6144703at2759"/>
<dbReference type="PANTHER" id="PTHR19134">
    <property type="entry name" value="RECEPTOR-TYPE TYROSINE-PROTEIN PHOSPHATASE"/>
    <property type="match status" value="1"/>
</dbReference>
<dbReference type="InterPro" id="IPR050348">
    <property type="entry name" value="Protein-Tyr_Phosphatase"/>
</dbReference>
<feature type="signal peptide" evidence="2">
    <location>
        <begin position="1"/>
        <end position="22"/>
    </location>
</feature>
<keyword evidence="6" id="KW-1185">Reference proteome</keyword>
<dbReference type="GeneID" id="136822997"/>
<feature type="domain" description="Tyrosine-protein phosphatase" evidence="3">
    <location>
        <begin position="331"/>
        <end position="589"/>
    </location>
</feature>
<feature type="transmembrane region" description="Helical" evidence="1">
    <location>
        <begin position="257"/>
        <end position="281"/>
    </location>
</feature>
<accession>A0A7M5X7P6</accession>
<dbReference type="PRINTS" id="PR00700">
    <property type="entry name" value="PRTYPHPHTASE"/>
</dbReference>
<dbReference type="EnsemblMetazoa" id="CLYHEMT019008.1">
    <property type="protein sequence ID" value="CLYHEMP019008.1"/>
    <property type="gene ID" value="CLYHEMG019008"/>
</dbReference>
<dbReference type="InterPro" id="IPR003595">
    <property type="entry name" value="Tyr_Pase_cat"/>
</dbReference>
<name>A0A7M5X7P6_9CNID</name>
<dbReference type="PROSITE" id="PS50055">
    <property type="entry name" value="TYR_PHOSPHATASE_PTP"/>
    <property type="match status" value="1"/>
</dbReference>
<evidence type="ECO:0000256" key="2">
    <source>
        <dbReference type="SAM" id="SignalP"/>
    </source>
</evidence>
<dbReference type="InterPro" id="IPR000387">
    <property type="entry name" value="Tyr_Pase_dom"/>
</dbReference>
<dbReference type="SMART" id="SM00194">
    <property type="entry name" value="PTPc"/>
    <property type="match status" value="1"/>
</dbReference>
<evidence type="ECO:0000259" key="3">
    <source>
        <dbReference type="PROSITE" id="PS50055"/>
    </source>
</evidence>
<dbReference type="InterPro" id="IPR029021">
    <property type="entry name" value="Prot-tyrosine_phosphatase-like"/>
</dbReference>